<evidence type="ECO:0000259" key="8">
    <source>
        <dbReference type="PROSITE" id="PS50240"/>
    </source>
</evidence>
<dbReference type="PANTHER" id="PTHR24264">
    <property type="entry name" value="TRYPSIN-RELATED"/>
    <property type="match status" value="1"/>
</dbReference>
<organism evidence="11">
    <name type="scientific">Angiostrongylus costaricensis</name>
    <name type="common">Nematode worm</name>
    <dbReference type="NCBI Taxonomy" id="334426"/>
    <lineage>
        <taxon>Eukaryota</taxon>
        <taxon>Metazoa</taxon>
        <taxon>Ecdysozoa</taxon>
        <taxon>Nematoda</taxon>
        <taxon>Chromadorea</taxon>
        <taxon>Rhabditida</taxon>
        <taxon>Rhabditina</taxon>
        <taxon>Rhabditomorpha</taxon>
        <taxon>Strongyloidea</taxon>
        <taxon>Metastrongylidae</taxon>
        <taxon>Angiostrongylus</taxon>
    </lineage>
</organism>
<comment type="subcellular location">
    <subcellularLocation>
        <location evidence="1">Secreted</location>
    </subcellularLocation>
</comment>
<sequence length="231" mass="24834">MARIQCRTTSPNSDEVCGVPRVTTPLARDPFHSRLARVVGGFETLAGAFPWTAAIRTKVVSEVVLIIAAQAFLTGPISSQLHTALTPNALEDHRPSSYVVVVGDWDNGIDEGHEQTFNVSGFHFYPLYEAYPSRLQAAALPIIDRSECINSSHIYSSMSRSSFCAGYLQGGTDSCQGDSGGPFACQNKINGPYVLAGVISWGDGCAQKGQPGIYTMVTPYLSWIEGLIVTV</sequence>
<protein>
    <submittedName>
        <fullName evidence="11">Peptidase S1 domain-containing protein</fullName>
    </submittedName>
</protein>
<keyword evidence="3" id="KW-0645">Protease</keyword>
<evidence type="ECO:0000313" key="10">
    <source>
        <dbReference type="Proteomes" id="UP000267027"/>
    </source>
</evidence>
<name>A0A158PHC8_ANGCS</name>
<dbReference type="InterPro" id="IPR033116">
    <property type="entry name" value="TRYPSIN_SER"/>
</dbReference>
<evidence type="ECO:0000256" key="7">
    <source>
        <dbReference type="ARBA" id="ARBA00024195"/>
    </source>
</evidence>
<dbReference type="GO" id="GO:0006508">
    <property type="term" value="P:proteolysis"/>
    <property type="evidence" value="ECO:0007669"/>
    <property type="project" value="UniProtKB-KW"/>
</dbReference>
<keyword evidence="10" id="KW-1185">Reference proteome</keyword>
<dbReference type="SMART" id="SM00020">
    <property type="entry name" value="Tryp_SPc"/>
    <property type="match status" value="1"/>
</dbReference>
<evidence type="ECO:0000256" key="1">
    <source>
        <dbReference type="ARBA" id="ARBA00004613"/>
    </source>
</evidence>
<dbReference type="AlphaFoldDB" id="A0A158PHC8"/>
<evidence type="ECO:0000313" key="11">
    <source>
        <dbReference type="WBParaSite" id="ACOC_0000627101-mRNA-1"/>
    </source>
</evidence>
<dbReference type="InterPro" id="IPR043504">
    <property type="entry name" value="Peptidase_S1_PA_chymotrypsin"/>
</dbReference>
<comment type="similarity">
    <text evidence="7">Belongs to the peptidase S1 family. CLIP subfamily.</text>
</comment>
<dbReference type="Gene3D" id="2.40.10.10">
    <property type="entry name" value="Trypsin-like serine proteases"/>
    <property type="match status" value="2"/>
</dbReference>
<dbReference type="CDD" id="cd00190">
    <property type="entry name" value="Tryp_SPc"/>
    <property type="match status" value="1"/>
</dbReference>
<dbReference type="GO" id="GO:0004252">
    <property type="term" value="F:serine-type endopeptidase activity"/>
    <property type="evidence" value="ECO:0007669"/>
    <property type="project" value="InterPro"/>
</dbReference>
<dbReference type="Proteomes" id="UP000267027">
    <property type="component" value="Unassembled WGS sequence"/>
</dbReference>
<evidence type="ECO:0000256" key="2">
    <source>
        <dbReference type="ARBA" id="ARBA00022525"/>
    </source>
</evidence>
<evidence type="ECO:0000256" key="4">
    <source>
        <dbReference type="ARBA" id="ARBA00022801"/>
    </source>
</evidence>
<dbReference type="OrthoDB" id="10012881at2759"/>
<dbReference type="InterPro" id="IPR009003">
    <property type="entry name" value="Peptidase_S1_PA"/>
</dbReference>
<dbReference type="PANTHER" id="PTHR24264:SF65">
    <property type="entry name" value="SRCR DOMAIN-CONTAINING PROTEIN"/>
    <property type="match status" value="1"/>
</dbReference>
<keyword evidence="4" id="KW-0378">Hydrolase</keyword>
<reference evidence="9 10" key="2">
    <citation type="submission" date="2018-11" db="EMBL/GenBank/DDBJ databases">
        <authorList>
            <consortium name="Pathogen Informatics"/>
        </authorList>
    </citation>
    <scope>NUCLEOTIDE SEQUENCE [LARGE SCALE GENOMIC DNA]</scope>
    <source>
        <strain evidence="9 10">Costa Rica</strain>
    </source>
</reference>
<dbReference type="WBParaSite" id="ACOC_0000627101-mRNA-1">
    <property type="protein sequence ID" value="ACOC_0000627101-mRNA-1"/>
    <property type="gene ID" value="ACOC_0000627101"/>
</dbReference>
<keyword evidence="5" id="KW-0720">Serine protease</keyword>
<dbReference type="InterPro" id="IPR001254">
    <property type="entry name" value="Trypsin_dom"/>
</dbReference>
<dbReference type="GO" id="GO:0005615">
    <property type="term" value="C:extracellular space"/>
    <property type="evidence" value="ECO:0007669"/>
    <property type="project" value="TreeGrafter"/>
</dbReference>
<accession>A0A158PHC8</accession>
<dbReference type="InterPro" id="IPR050127">
    <property type="entry name" value="Serine_Proteases_S1"/>
</dbReference>
<evidence type="ECO:0000256" key="6">
    <source>
        <dbReference type="ARBA" id="ARBA00023157"/>
    </source>
</evidence>
<gene>
    <name evidence="9" type="ORF">ACOC_LOCUS6272</name>
</gene>
<keyword evidence="6" id="KW-1015">Disulfide bond</keyword>
<proteinExistence type="inferred from homology"/>
<evidence type="ECO:0000313" key="9">
    <source>
        <dbReference type="EMBL" id="VDM57857.1"/>
    </source>
</evidence>
<keyword evidence="2" id="KW-0964">Secreted</keyword>
<feature type="domain" description="Peptidase S1" evidence="8">
    <location>
        <begin position="38"/>
        <end position="229"/>
    </location>
</feature>
<dbReference type="EMBL" id="UYYA01003932">
    <property type="protein sequence ID" value="VDM57857.1"/>
    <property type="molecule type" value="Genomic_DNA"/>
</dbReference>
<dbReference type="OMA" id="IDEGHEQ"/>
<evidence type="ECO:0000256" key="3">
    <source>
        <dbReference type="ARBA" id="ARBA00022670"/>
    </source>
</evidence>
<dbReference type="FunFam" id="2.40.10.10:FF:000002">
    <property type="entry name" value="Transmembrane protease serine"/>
    <property type="match status" value="1"/>
</dbReference>
<dbReference type="STRING" id="334426.A0A158PHC8"/>
<dbReference type="Pfam" id="PF00089">
    <property type="entry name" value="Trypsin"/>
    <property type="match status" value="1"/>
</dbReference>
<dbReference type="SUPFAM" id="SSF50494">
    <property type="entry name" value="Trypsin-like serine proteases"/>
    <property type="match status" value="1"/>
</dbReference>
<dbReference type="PROSITE" id="PS50240">
    <property type="entry name" value="TRYPSIN_DOM"/>
    <property type="match status" value="1"/>
</dbReference>
<reference evidence="11" key="1">
    <citation type="submission" date="2016-04" db="UniProtKB">
        <authorList>
            <consortium name="WormBaseParasite"/>
        </authorList>
    </citation>
    <scope>IDENTIFICATION</scope>
</reference>
<evidence type="ECO:0000256" key="5">
    <source>
        <dbReference type="ARBA" id="ARBA00022825"/>
    </source>
</evidence>
<dbReference type="PROSITE" id="PS00135">
    <property type="entry name" value="TRYPSIN_SER"/>
    <property type="match status" value="1"/>
</dbReference>